<dbReference type="RefSeq" id="WP_150032672.1">
    <property type="nucleotide sequence ID" value="NZ_VWSH01000002.1"/>
</dbReference>
<comment type="function">
    <text evidence="1">Catalyzes the hydrolysis of futalosine (FL) to dehypoxanthine futalosine (DHFL) and hypoxanthine, a step in the biosynthesis of menaquinone (MK, vitamin K2).</text>
</comment>
<accession>A0A5M6CIZ9</accession>
<comment type="catalytic activity">
    <reaction evidence="1">
        <text>futalosine + H2O = dehypoxanthine futalosine + hypoxanthine</text>
        <dbReference type="Rhea" id="RHEA:25904"/>
        <dbReference type="ChEBI" id="CHEBI:15377"/>
        <dbReference type="ChEBI" id="CHEBI:17368"/>
        <dbReference type="ChEBI" id="CHEBI:58863"/>
        <dbReference type="ChEBI" id="CHEBI:58864"/>
        <dbReference type="EC" id="3.2.2.26"/>
    </reaction>
</comment>
<dbReference type="GO" id="GO:0009116">
    <property type="term" value="P:nucleoside metabolic process"/>
    <property type="evidence" value="ECO:0007669"/>
    <property type="project" value="InterPro"/>
</dbReference>
<dbReference type="GO" id="GO:0008930">
    <property type="term" value="F:methylthioadenosine nucleosidase activity"/>
    <property type="evidence" value="ECO:0007669"/>
    <property type="project" value="TreeGrafter"/>
</dbReference>
<dbReference type="InterPro" id="IPR035994">
    <property type="entry name" value="Nucleoside_phosphorylase_sf"/>
</dbReference>
<comment type="caution">
    <text evidence="4">The sequence shown here is derived from an EMBL/GenBank/DDBJ whole genome shotgun (WGS) entry which is preliminary data.</text>
</comment>
<feature type="domain" description="Nucleoside phosphorylase" evidence="3">
    <location>
        <begin position="5"/>
        <end position="211"/>
    </location>
</feature>
<dbReference type="InterPro" id="IPR019963">
    <property type="entry name" value="FL_hydrolase_MqnB"/>
</dbReference>
<comment type="pathway">
    <text evidence="1">Quinol/quinone metabolism; menaquinone biosynthesis.</text>
</comment>
<reference evidence="4 5" key="1">
    <citation type="submission" date="2019-09" db="EMBL/GenBank/DDBJ databases">
        <title>Genome sequence and assembly of Taibaiella sp.</title>
        <authorList>
            <person name="Chhetri G."/>
        </authorList>
    </citation>
    <scope>NUCLEOTIDE SEQUENCE [LARGE SCALE GENOMIC DNA]</scope>
    <source>
        <strain evidence="4 5">KVB11</strain>
    </source>
</reference>
<keyword evidence="1" id="KW-0474">Menaquinone biosynthesis</keyword>
<keyword evidence="4" id="KW-0326">Glycosidase</keyword>
<evidence type="ECO:0000313" key="4">
    <source>
        <dbReference type="EMBL" id="KAA5534993.1"/>
    </source>
</evidence>
<dbReference type="EC" id="3.2.2.26" evidence="1 2"/>
<dbReference type="GO" id="GO:0008782">
    <property type="term" value="F:adenosylhomocysteine nucleosidase activity"/>
    <property type="evidence" value="ECO:0007669"/>
    <property type="project" value="TreeGrafter"/>
</dbReference>
<evidence type="ECO:0000313" key="5">
    <source>
        <dbReference type="Proteomes" id="UP000323632"/>
    </source>
</evidence>
<organism evidence="4 5">
    <name type="scientific">Taibaiella lutea</name>
    <dbReference type="NCBI Taxonomy" id="2608001"/>
    <lineage>
        <taxon>Bacteria</taxon>
        <taxon>Pseudomonadati</taxon>
        <taxon>Bacteroidota</taxon>
        <taxon>Chitinophagia</taxon>
        <taxon>Chitinophagales</taxon>
        <taxon>Chitinophagaceae</taxon>
        <taxon>Taibaiella</taxon>
    </lineage>
</organism>
<dbReference type="PANTHER" id="PTHR46832:SF2">
    <property type="entry name" value="FUTALOSINE HYDROLASE"/>
    <property type="match status" value="1"/>
</dbReference>
<dbReference type="EMBL" id="VWSH01000002">
    <property type="protein sequence ID" value="KAA5534993.1"/>
    <property type="molecule type" value="Genomic_DNA"/>
</dbReference>
<evidence type="ECO:0000259" key="3">
    <source>
        <dbReference type="Pfam" id="PF01048"/>
    </source>
</evidence>
<dbReference type="HAMAP" id="MF_00991">
    <property type="entry name" value="MqnB"/>
    <property type="match status" value="1"/>
</dbReference>
<dbReference type="Proteomes" id="UP000323632">
    <property type="component" value="Unassembled WGS sequence"/>
</dbReference>
<comment type="similarity">
    <text evidence="1">Belongs to the PNP/UDP phosphorylase family. Futalosine hydrolase subfamily.</text>
</comment>
<dbReference type="SUPFAM" id="SSF53167">
    <property type="entry name" value="Purine and uridine phosphorylases"/>
    <property type="match status" value="1"/>
</dbReference>
<dbReference type="PANTHER" id="PTHR46832">
    <property type="entry name" value="5'-METHYLTHIOADENOSINE/S-ADENOSYLHOMOCYSTEINE NUCLEOSIDASE"/>
    <property type="match status" value="1"/>
</dbReference>
<dbReference type="UniPathway" id="UPA00079"/>
<proteinExistence type="inferred from homology"/>
<name>A0A5M6CIZ9_9BACT</name>
<dbReference type="Gene3D" id="3.40.50.1580">
    <property type="entry name" value="Nucleoside phosphorylase domain"/>
    <property type="match status" value="1"/>
</dbReference>
<dbReference type="GO" id="GO:0005829">
    <property type="term" value="C:cytosol"/>
    <property type="evidence" value="ECO:0007669"/>
    <property type="project" value="TreeGrafter"/>
</dbReference>
<dbReference type="Pfam" id="PF01048">
    <property type="entry name" value="PNP_UDP_1"/>
    <property type="match status" value="1"/>
</dbReference>
<dbReference type="GO" id="GO:0019284">
    <property type="term" value="P:L-methionine salvage from S-adenosylmethionine"/>
    <property type="evidence" value="ECO:0007669"/>
    <property type="project" value="TreeGrafter"/>
</dbReference>
<keyword evidence="5" id="KW-1185">Reference proteome</keyword>
<dbReference type="GO" id="GO:0009234">
    <property type="term" value="P:menaquinone biosynthetic process"/>
    <property type="evidence" value="ECO:0007669"/>
    <property type="project" value="UniProtKB-UniRule"/>
</dbReference>
<protein>
    <recommendedName>
        <fullName evidence="1 2">Futalosine hydrolase</fullName>
        <shortName evidence="1">FL hydrolase</shortName>
        <ecNumber evidence="1 2">3.2.2.26</ecNumber>
    </recommendedName>
    <alternativeName>
        <fullName evidence="1">Futalosine nucleosidase</fullName>
    </alternativeName>
    <alternativeName>
        <fullName evidence="1">Menaquinone biosynthetic enzyme MqnB</fullName>
    </alternativeName>
</protein>
<dbReference type="AlphaFoldDB" id="A0A5M6CIZ9"/>
<gene>
    <name evidence="1 4" type="primary">mqnB</name>
    <name evidence="4" type="ORF">F0919_10370</name>
</gene>
<sequence>MRLLVAAATTFELDIFTSHLRQHFQEINENHFCKENLEVYICITGIGSMQTVFSLMEAMTIYNPHFCLQAGVAGSFNHETALGSLVIVREEMLGDLGVDDHGRFRDMFEIELMNPNEKPYVKKKLVNMFQDFPMRLNLPYVTGITVNTVSGSNNLIGHRSEYFDCDVETMEGAAFHYVCLKKKVPFLQVRSISNYVEPRDRSKWQMKLAIENLNEWMIANLPES</sequence>
<evidence type="ECO:0000256" key="2">
    <source>
        <dbReference type="NCBIfam" id="TIGR03664"/>
    </source>
</evidence>
<dbReference type="InterPro" id="IPR000845">
    <property type="entry name" value="Nucleoside_phosphorylase_d"/>
</dbReference>
<keyword evidence="1 4" id="KW-0378">Hydrolase</keyword>
<evidence type="ECO:0000256" key="1">
    <source>
        <dbReference type="HAMAP-Rule" id="MF_00991"/>
    </source>
</evidence>
<dbReference type="NCBIfam" id="TIGR03664">
    <property type="entry name" value="fut_nucase"/>
    <property type="match status" value="1"/>
</dbReference>